<feature type="binding site" evidence="3">
    <location>
        <position position="65"/>
    </location>
    <ligand>
        <name>ATP</name>
        <dbReference type="ChEBI" id="CHEBI:30616"/>
    </ligand>
</feature>
<dbReference type="GO" id="GO:0097527">
    <property type="term" value="P:necroptotic signaling pathway"/>
    <property type="evidence" value="ECO:0007669"/>
    <property type="project" value="TreeGrafter"/>
</dbReference>
<dbReference type="InterPro" id="IPR011009">
    <property type="entry name" value="Kinase-like_dom_sf"/>
</dbReference>
<dbReference type="GO" id="GO:0005524">
    <property type="term" value="F:ATP binding"/>
    <property type="evidence" value="ECO:0007669"/>
    <property type="project" value="UniProtKB-UniRule"/>
</dbReference>
<dbReference type="PROSITE" id="PS00108">
    <property type="entry name" value="PROTEIN_KINASE_ST"/>
    <property type="match status" value="1"/>
</dbReference>
<dbReference type="PROSITE" id="PS50011">
    <property type="entry name" value="PROTEIN_KINASE_DOM"/>
    <property type="match status" value="1"/>
</dbReference>
<dbReference type="Gene3D" id="3.30.200.20">
    <property type="entry name" value="Phosphorylase Kinase, domain 1"/>
    <property type="match status" value="1"/>
</dbReference>
<dbReference type="Proteomes" id="UP001159428">
    <property type="component" value="Unassembled WGS sequence"/>
</dbReference>
<evidence type="ECO:0000313" key="6">
    <source>
        <dbReference type="Proteomes" id="UP001159428"/>
    </source>
</evidence>
<dbReference type="SUPFAM" id="SSF56112">
    <property type="entry name" value="Protein kinase-like (PK-like)"/>
    <property type="match status" value="1"/>
</dbReference>
<dbReference type="InterPro" id="IPR008271">
    <property type="entry name" value="Ser/Thr_kinase_AS"/>
</dbReference>
<proteinExistence type="predicted"/>
<dbReference type="EMBL" id="CALNXJ010000033">
    <property type="protein sequence ID" value="CAH3139811.1"/>
    <property type="molecule type" value="Genomic_DNA"/>
</dbReference>
<evidence type="ECO:0000259" key="4">
    <source>
        <dbReference type="PROSITE" id="PS50011"/>
    </source>
</evidence>
<evidence type="ECO:0000256" key="3">
    <source>
        <dbReference type="PROSITE-ProRule" id="PRU10141"/>
    </source>
</evidence>
<comment type="caution">
    <text evidence="5">The sequence shown here is derived from an EMBL/GenBank/DDBJ whole genome shotgun (WGS) entry which is preliminary data.</text>
</comment>
<dbReference type="InterPro" id="IPR051681">
    <property type="entry name" value="Ser/Thr_Kinases-Pseudokinases"/>
</dbReference>
<dbReference type="PANTHER" id="PTHR44329">
    <property type="entry name" value="SERINE/THREONINE-PROTEIN KINASE TNNI3K-RELATED"/>
    <property type="match status" value="1"/>
</dbReference>
<keyword evidence="6" id="KW-1185">Reference proteome</keyword>
<gene>
    <name evidence="5" type="ORF">PMEA_00018991</name>
</gene>
<keyword evidence="1 3" id="KW-0547">Nucleotide-binding</keyword>
<dbReference type="Pfam" id="PF00069">
    <property type="entry name" value="Pkinase"/>
    <property type="match status" value="1"/>
</dbReference>
<evidence type="ECO:0000256" key="1">
    <source>
        <dbReference type="ARBA" id="ARBA00022741"/>
    </source>
</evidence>
<dbReference type="SMART" id="SM00220">
    <property type="entry name" value="S_TKc"/>
    <property type="match status" value="1"/>
</dbReference>
<dbReference type="PANTHER" id="PTHR44329:SF298">
    <property type="entry name" value="MIXED LINEAGE KINASE DOMAIN-LIKE PROTEIN"/>
    <property type="match status" value="1"/>
</dbReference>
<dbReference type="PROSITE" id="PS00107">
    <property type="entry name" value="PROTEIN_KINASE_ATP"/>
    <property type="match status" value="1"/>
</dbReference>
<protein>
    <recommendedName>
        <fullName evidence="4">Protein kinase domain-containing protein</fullName>
    </recommendedName>
</protein>
<keyword evidence="2 3" id="KW-0067">ATP-binding</keyword>
<reference evidence="5 6" key="1">
    <citation type="submission" date="2022-05" db="EMBL/GenBank/DDBJ databases">
        <authorList>
            <consortium name="Genoscope - CEA"/>
            <person name="William W."/>
        </authorList>
    </citation>
    <scope>NUCLEOTIDE SEQUENCE [LARGE SCALE GENOMIC DNA]</scope>
</reference>
<dbReference type="InterPro" id="IPR000719">
    <property type="entry name" value="Prot_kinase_dom"/>
</dbReference>
<evidence type="ECO:0000313" key="5">
    <source>
        <dbReference type="EMBL" id="CAH3139811.1"/>
    </source>
</evidence>
<sequence length="784" mass="87048">MAFKFPVLKPKTIDCSGLPVHDFKCLTNKEIIGKGAYGAVFTANWQTVPDAGGKSAAAEKVVVKKLLGEDILDKKTFVKEARIIQELKHPNIVKFKGICNNPFALILEYVYFDFQPFGIESKVSSLAEFLGVLEGSDCDGFVTPQVISTICKDVALGLKYLHDKDVAHRDLKPANILVTNQHYCDLTTSAQREGWEQRPLLCKLTDFGESRSTKIQTNSILQSQTARVNRGTPVYMAPEMLIEAIRLPLASGEDLKRADIWSLGMALFVLLNPCVKYPYFDEIQAALREGKTPLQALEHFFITRKLPTEPCKYQHKHATDWYSVNKIWLKCAQFDPDKRPKVEEVVSMISQGSTMSTLNIPLKVSQASCLEQYDRRVAQIVSRGDKVPEEFPDNDGTNACAFLCVKIAHEIRKFREEAIGGSKKLWQNICEVAENVITEFPRVVNPYRNCEELYDVLSAYQLIRSVGAEVGKYDFSEEILESDFVFSQKGQTNLVHALSSMLSKKDFCVAIYTCEPLVFIIGLASDCFFIVDTHPVPAEVGGKGTGLLKVFSEVKEEETACEGVCRWIWQRLVSSGVKNYMLQSLSIMSENESGAEESVGRAELSVPMIVLSSSDGSDVVHTSESYIHIGKGLVENEPVKSSVSISLASMRRDEPVNELDITGSTDGAIYKNFSISQKGLSTKEVIDICIAGNFDTKKVCRKVAHGVTESAIFIVDLNIVNEGDLTTDGNGVYACHSCPTEVVRVDFSSESRIKRVSKPKKGKKILKEATFFCQASLLLACVLR</sequence>
<dbReference type="GO" id="GO:0004672">
    <property type="term" value="F:protein kinase activity"/>
    <property type="evidence" value="ECO:0007669"/>
    <property type="project" value="InterPro"/>
</dbReference>
<name>A0AAU9X8B3_9CNID</name>
<feature type="domain" description="Protein kinase" evidence="4">
    <location>
        <begin position="26"/>
        <end position="358"/>
    </location>
</feature>
<dbReference type="AlphaFoldDB" id="A0AAU9X8B3"/>
<organism evidence="5 6">
    <name type="scientific">Pocillopora meandrina</name>
    <dbReference type="NCBI Taxonomy" id="46732"/>
    <lineage>
        <taxon>Eukaryota</taxon>
        <taxon>Metazoa</taxon>
        <taxon>Cnidaria</taxon>
        <taxon>Anthozoa</taxon>
        <taxon>Hexacorallia</taxon>
        <taxon>Scleractinia</taxon>
        <taxon>Astrocoeniina</taxon>
        <taxon>Pocilloporidae</taxon>
        <taxon>Pocillopora</taxon>
    </lineage>
</organism>
<evidence type="ECO:0000256" key="2">
    <source>
        <dbReference type="ARBA" id="ARBA00022840"/>
    </source>
</evidence>
<accession>A0AAU9X8B3</accession>
<dbReference type="Gene3D" id="1.10.510.10">
    <property type="entry name" value="Transferase(Phosphotransferase) domain 1"/>
    <property type="match status" value="1"/>
</dbReference>
<dbReference type="InterPro" id="IPR017441">
    <property type="entry name" value="Protein_kinase_ATP_BS"/>
</dbReference>